<reference evidence="1" key="1">
    <citation type="journal article" date="2023" name="G3 (Bethesda)">
        <title>A reference genome for the long-term kleptoplast-retaining sea slug Elysia crispata morphotype clarki.</title>
        <authorList>
            <person name="Eastman K.E."/>
            <person name="Pendleton A.L."/>
            <person name="Shaikh M.A."/>
            <person name="Suttiyut T."/>
            <person name="Ogas R."/>
            <person name="Tomko P."/>
            <person name="Gavelis G."/>
            <person name="Widhalm J.R."/>
            <person name="Wisecaver J.H."/>
        </authorList>
    </citation>
    <scope>NUCLEOTIDE SEQUENCE</scope>
    <source>
        <strain evidence="1">ECLA1</strain>
    </source>
</reference>
<gene>
    <name evidence="1" type="ORF">RRG08_024501</name>
</gene>
<name>A0AAE1D242_9GAST</name>
<keyword evidence="2" id="KW-1185">Reference proteome</keyword>
<proteinExistence type="predicted"/>
<evidence type="ECO:0000313" key="2">
    <source>
        <dbReference type="Proteomes" id="UP001283361"/>
    </source>
</evidence>
<dbReference type="Proteomes" id="UP001283361">
    <property type="component" value="Unassembled WGS sequence"/>
</dbReference>
<dbReference type="EMBL" id="JAWDGP010005718">
    <property type="protein sequence ID" value="KAK3753228.1"/>
    <property type="molecule type" value="Genomic_DNA"/>
</dbReference>
<dbReference type="AlphaFoldDB" id="A0AAE1D242"/>
<protein>
    <submittedName>
        <fullName evidence="1">Uncharacterized protein</fullName>
    </submittedName>
</protein>
<accession>A0AAE1D242</accession>
<comment type="caution">
    <text evidence="1">The sequence shown here is derived from an EMBL/GenBank/DDBJ whole genome shotgun (WGS) entry which is preliminary data.</text>
</comment>
<organism evidence="1 2">
    <name type="scientific">Elysia crispata</name>
    <name type="common">lettuce slug</name>
    <dbReference type="NCBI Taxonomy" id="231223"/>
    <lineage>
        <taxon>Eukaryota</taxon>
        <taxon>Metazoa</taxon>
        <taxon>Spiralia</taxon>
        <taxon>Lophotrochozoa</taxon>
        <taxon>Mollusca</taxon>
        <taxon>Gastropoda</taxon>
        <taxon>Heterobranchia</taxon>
        <taxon>Euthyneura</taxon>
        <taxon>Panpulmonata</taxon>
        <taxon>Sacoglossa</taxon>
        <taxon>Placobranchoidea</taxon>
        <taxon>Plakobranchidae</taxon>
        <taxon>Elysia</taxon>
    </lineage>
</organism>
<evidence type="ECO:0000313" key="1">
    <source>
        <dbReference type="EMBL" id="KAK3753228.1"/>
    </source>
</evidence>
<sequence>MIRNQDMPDLPGARERVYPNNEGSTLFYFHTDYKDILATKSCHRSKYDCRERSMLVDNKLCGDGVLQGPVLAQASSTGCASW</sequence>